<evidence type="ECO:0000313" key="3">
    <source>
        <dbReference type="Proteomes" id="UP000050474"/>
    </source>
</evidence>
<accession>A0A0Q0CBK4</accession>
<dbReference type="Proteomes" id="UP001610657">
    <property type="component" value="Unassembled WGS sequence"/>
</dbReference>
<reference evidence="1 3" key="1">
    <citation type="submission" date="2015-09" db="EMBL/GenBank/DDBJ databases">
        <title>Genome announcement of multiple Pseudomonas syringae strains.</title>
        <authorList>
            <person name="Thakur S."/>
            <person name="Wang P.W."/>
            <person name="Gong Y."/>
            <person name="Weir B.S."/>
            <person name="Guttman D.S."/>
        </authorList>
    </citation>
    <scope>NUCLEOTIDE SEQUENCE [LARGE SCALE GENOMIC DNA]</scope>
    <source>
        <strain evidence="1 3">ICMP4091</strain>
    </source>
</reference>
<sequence>MYLGFEIQQFESLNGYVGNRIDLYEAQAKGRVGNLAQYIIGTYAGRQILDAEALSNQIFPEAKYDVFVSHSHADQRKAIDLAIALESRGLKVFVDSTVWGFYPELVNTIASAVHPSTGETADRLKLRISADVHMMLTSALHRTIAKAETFIFVRTEKSVPLTYSATERTLSPWLFSELQFSFQVRHAAPQRILKRLQGTLLDSVKGFNTMSLESMQYLMAFEAFNDHLPTVYGHGLREWFAQLPSNARGAEVLDSLYTQFSLESDYYRRRRELHAL</sequence>
<dbReference type="GeneID" id="96219176"/>
<evidence type="ECO:0000313" key="4">
    <source>
        <dbReference type="Proteomes" id="UP001610657"/>
    </source>
</evidence>
<keyword evidence="4" id="KW-1185">Reference proteome</keyword>
<dbReference type="RefSeq" id="WP_055005064.1">
    <property type="nucleotide sequence ID" value="NZ_CP092923.1"/>
</dbReference>
<dbReference type="AlphaFoldDB" id="A0A0Q0CBK4"/>
<evidence type="ECO:0000313" key="1">
    <source>
        <dbReference type="EMBL" id="KPY89165.1"/>
    </source>
</evidence>
<dbReference type="PATRIC" id="fig|129140.3.peg.679"/>
<dbReference type="Gene3D" id="3.40.50.10140">
    <property type="entry name" value="Toll/interleukin-1 receptor homology (TIR) domain"/>
    <property type="match status" value="1"/>
</dbReference>
<keyword evidence="2" id="KW-0675">Receptor</keyword>
<dbReference type="InterPro" id="IPR035897">
    <property type="entry name" value="Toll_tir_struct_dom_sf"/>
</dbReference>
<dbReference type="STRING" id="129140.ALO44_00518"/>
<name>A0A0Q0CBK4_9PSED</name>
<gene>
    <name evidence="1" type="ORF">ALO44_00518</name>
    <name evidence="2" type="ORF">RA271_11205</name>
</gene>
<protein>
    <submittedName>
        <fullName evidence="2">Toll/interleukin-1 receptor domain-containing protein</fullName>
    </submittedName>
</protein>
<dbReference type="Proteomes" id="UP000050474">
    <property type="component" value="Unassembled WGS sequence"/>
</dbReference>
<proteinExistence type="predicted"/>
<dbReference type="SUPFAM" id="SSF52200">
    <property type="entry name" value="Toll/Interleukin receptor TIR domain"/>
    <property type="match status" value="1"/>
</dbReference>
<reference evidence="2 4" key="2">
    <citation type="submission" date="2023-08" db="EMBL/GenBank/DDBJ databases">
        <title>Genomic and mutational analysis of Pseudomonas syringae pv. tagetis EB037 pathogenicity on sunflower.</title>
        <authorList>
            <person name="Maul J.E."/>
        </authorList>
    </citation>
    <scope>NUCLEOTIDE SEQUENCE [LARGE SCALE GENOMIC DNA]</scope>
    <source>
        <strain evidence="2 4">EB037_T1</strain>
    </source>
</reference>
<evidence type="ECO:0000313" key="2">
    <source>
        <dbReference type="EMBL" id="MFH7515748.1"/>
    </source>
</evidence>
<organism evidence="1 3">
    <name type="scientific">Pseudomonas syringae pv. tagetis</name>
    <dbReference type="NCBI Taxonomy" id="129140"/>
    <lineage>
        <taxon>Bacteria</taxon>
        <taxon>Pseudomonadati</taxon>
        <taxon>Pseudomonadota</taxon>
        <taxon>Gammaproteobacteria</taxon>
        <taxon>Pseudomonadales</taxon>
        <taxon>Pseudomonadaceae</taxon>
        <taxon>Pseudomonas</taxon>
    </lineage>
</organism>
<dbReference type="EMBL" id="LJRM01000029">
    <property type="protein sequence ID" value="KPY89165.1"/>
    <property type="molecule type" value="Genomic_DNA"/>
</dbReference>
<comment type="caution">
    <text evidence="1">The sequence shown here is derived from an EMBL/GenBank/DDBJ whole genome shotgun (WGS) entry which is preliminary data.</text>
</comment>
<dbReference type="EMBL" id="JAVCQK010000004">
    <property type="protein sequence ID" value="MFH7515748.1"/>
    <property type="molecule type" value="Genomic_DNA"/>
</dbReference>